<organism evidence="2 3">
    <name type="scientific">Acrocarpospora pleiomorpha</name>
    <dbReference type="NCBI Taxonomy" id="90975"/>
    <lineage>
        <taxon>Bacteria</taxon>
        <taxon>Bacillati</taxon>
        <taxon>Actinomycetota</taxon>
        <taxon>Actinomycetes</taxon>
        <taxon>Streptosporangiales</taxon>
        <taxon>Streptosporangiaceae</taxon>
        <taxon>Acrocarpospora</taxon>
    </lineage>
</organism>
<evidence type="ECO:0000313" key="2">
    <source>
        <dbReference type="EMBL" id="GES26964.1"/>
    </source>
</evidence>
<keyword evidence="3" id="KW-1185">Reference proteome</keyword>
<dbReference type="EMBL" id="BLAF01000104">
    <property type="protein sequence ID" value="GES26964.1"/>
    <property type="molecule type" value="Genomic_DNA"/>
</dbReference>
<protein>
    <submittedName>
        <fullName evidence="2">Uncharacterized protein</fullName>
    </submittedName>
</protein>
<dbReference type="Proteomes" id="UP000377595">
    <property type="component" value="Unassembled WGS sequence"/>
</dbReference>
<accession>A0A5M3Y0U9</accession>
<sequence>MMRQAHRIPRLHEGHALASEGEVSGRKSSHVAASRLGHLFDRLDLRARVEVAEELGRGVARDVVVQGLRGLSREYQAQAVLAAWEASATVLRVQAVVDDGGGKSVPRP</sequence>
<feature type="region of interest" description="Disordered" evidence="1">
    <location>
        <begin position="1"/>
        <end position="28"/>
    </location>
</feature>
<evidence type="ECO:0000313" key="3">
    <source>
        <dbReference type="Proteomes" id="UP000377595"/>
    </source>
</evidence>
<reference evidence="2 3" key="1">
    <citation type="submission" date="2019-10" db="EMBL/GenBank/DDBJ databases">
        <title>Whole genome shotgun sequence of Acrocarpospora pleiomorpha NBRC 16267.</title>
        <authorList>
            <person name="Ichikawa N."/>
            <person name="Kimura A."/>
            <person name="Kitahashi Y."/>
            <person name="Komaki H."/>
            <person name="Oguchi A."/>
        </authorList>
    </citation>
    <scope>NUCLEOTIDE SEQUENCE [LARGE SCALE GENOMIC DNA]</scope>
    <source>
        <strain evidence="2 3">NBRC 16267</strain>
    </source>
</reference>
<evidence type="ECO:0000256" key="1">
    <source>
        <dbReference type="SAM" id="MobiDB-lite"/>
    </source>
</evidence>
<dbReference type="AlphaFoldDB" id="A0A5M3Y0U9"/>
<comment type="caution">
    <text evidence="2">The sequence shown here is derived from an EMBL/GenBank/DDBJ whole genome shotgun (WGS) entry which is preliminary data.</text>
</comment>
<proteinExistence type="predicted"/>
<gene>
    <name evidence="2" type="ORF">Aple_098630</name>
</gene>
<name>A0A5M3Y0U9_9ACTN</name>